<dbReference type="FunFam" id="3.30.2160.10:FF:000001">
    <property type="entry name" value="E3 ubiquitin-protein ligase NEDD4-like"/>
    <property type="match status" value="1"/>
</dbReference>
<sequence>MARRLRLHFASRRSNTDPLSESLSSHGEDSGVSVSARSPTESLAHSSVHLKVTPLSPDYANLQRYSSVFIPRVNTGGCNKKRVLQISLQPCGNLSGELNGSIEDGDQGVSEGGAGTGSDGGSCSSSMASDAGYCSSNSIFEPEAPEKHRTTQERSLPCCKSKVPLRRCSSLVIFPKSPCSTPPASPVSPVALPALPPARGSHQSSLQTSASEFNSQDDEEVTCKGSTTTAVSGHRLPKGSCSAGDTKHMVQFNIPLQDEPKCKMEDRSKVMELSSTLDRSNRHSSSVLLHFAHQRPMISGKGSTTTATVNMEYPEAPNPAAQPEGVHEPHKKLYRSTSACLFSSTKPSEKNHKVCSYRKSQERAEQNHCHHAIQRSFSLEVPYPNTGISCHVSNPKLSSPCSPHVHIHLSPCCPAKLPSSVTDLTTSHKVNNTPKSPGQTTKTRDDFLGQVDVPLNQIPTENPNTERPYTFKDFLLHPRSHKSRVKGHLRLKMTYLPKNSGSEEETAEQTEDTDPGWELLETQDMSGPRQSQLLPPLPPGWEERQDNLGRIYFVNHESRTTQWQRPTVQDSDLEMQRRQNNNTDVEHAFITRRQISDPDENTAQQESPESWEIITEDESTMYHSNNQPISPSAHTPVEFHSFCGDLRNMQVSGATASEQSTSQTDRASNSSHSSLRGSAQTPAREEHPVNTVLFPTSTGLPSGWEEKRDNKGRRYYINHISRATTWTRPLIQQPSALTAVQSGAGLSQSPTPAQTIVSPEASPQHTPSPEVTSGFLPAGWEVRSAPNGRPFFIDHNTKTTTWEDPRLKIPVQMRRRPSLDPADLGALPPGWEERVHTDGRIFYIDHNTRTTQWDDPRLQNSAITGPAVPYSRDYKQKYDYFRKKLKKPADIPNRFEMKMRRNAVLEDSYRRILSVKRADLLKARLWVEFEGEKGLDYGGLAREWFFLMSKEMFNPYYGLFEYSATDNYTLQINPNSGLCNEDHLSYFKFIGRVAGMAVYHGKLLDAFFIRPFYKMMLQKPITLQDMESVDSEYFNSLMWILENDPTDLDLRFTIDEELFGQTHQHELKLGGTEIVITNENKKEYIHLVMQWRFVNRIQKQMTAFKEGFFELIPQDLIKIFDENELELLMCGLGDVDVNDWRENTKYKNSYCSNHAVIQWFWKTVLLMDAEKRIRLLQFVTGTSRVPMNGFAELYGSNGPQLFTIEQWGTRDKLPRAHTCFNRLDLPPYESFEELREKLHIAIENAQGFDGVD</sequence>
<feature type="active site" description="Glycyl thioester intermediate" evidence="11">
    <location>
        <position position="1219"/>
    </location>
</feature>
<dbReference type="Gene3D" id="3.30.2410.10">
    <property type="entry name" value="Hect, E3 ligase catalytic domain"/>
    <property type="match status" value="1"/>
</dbReference>
<evidence type="ECO:0000256" key="1">
    <source>
        <dbReference type="ARBA" id="ARBA00000885"/>
    </source>
</evidence>
<dbReference type="AlphaFoldDB" id="A0A3B4Y5D3"/>
<feature type="compositionally biased region" description="Acidic residues" evidence="12">
    <location>
        <begin position="502"/>
        <end position="515"/>
    </location>
</feature>
<evidence type="ECO:0000256" key="9">
    <source>
        <dbReference type="ARBA" id="ARBA00022786"/>
    </source>
</evidence>
<evidence type="ECO:0000256" key="10">
    <source>
        <dbReference type="ARBA" id="ARBA00022843"/>
    </source>
</evidence>
<dbReference type="GO" id="GO:0019871">
    <property type="term" value="F:sodium channel inhibitor activity"/>
    <property type="evidence" value="ECO:0007669"/>
    <property type="project" value="TreeGrafter"/>
</dbReference>
<keyword evidence="9 11" id="KW-0833">Ubl conjugation pathway</keyword>
<feature type="domain" description="HECT" evidence="14">
    <location>
        <begin position="917"/>
        <end position="1251"/>
    </location>
</feature>
<reference evidence="15" key="1">
    <citation type="submission" date="2025-08" db="UniProtKB">
        <authorList>
            <consortium name="Ensembl"/>
        </authorList>
    </citation>
    <scope>IDENTIFICATION</scope>
</reference>
<dbReference type="GO" id="GO:0016567">
    <property type="term" value="P:protein ubiquitination"/>
    <property type="evidence" value="ECO:0007669"/>
    <property type="project" value="UniProtKB-UniPathway"/>
</dbReference>
<dbReference type="Gene3D" id="3.90.1750.10">
    <property type="entry name" value="Hect, E3 ligase catalytic domains"/>
    <property type="match status" value="1"/>
</dbReference>
<dbReference type="Gene3D" id="2.60.40.150">
    <property type="entry name" value="C2 domain"/>
    <property type="match status" value="1"/>
</dbReference>
<evidence type="ECO:0000313" key="15">
    <source>
        <dbReference type="Ensembl" id="ENSSLDP00000023078.1"/>
    </source>
</evidence>
<feature type="domain" description="WW" evidence="13">
    <location>
        <begin position="825"/>
        <end position="858"/>
    </location>
</feature>
<dbReference type="CTD" id="619412"/>
<dbReference type="SMART" id="SM00456">
    <property type="entry name" value="WW"/>
    <property type="match status" value="4"/>
</dbReference>
<evidence type="ECO:0000256" key="3">
    <source>
        <dbReference type="ARBA" id="ARBA00004906"/>
    </source>
</evidence>
<dbReference type="FunFam" id="3.90.1750.10:FF:000026">
    <property type="entry name" value="E3 ubiquitin-protein ligase HACE1"/>
    <property type="match status" value="1"/>
</dbReference>
<dbReference type="Ensembl" id="ENSSLDT00000023818.1">
    <property type="protein sequence ID" value="ENSSLDP00000023078.1"/>
    <property type="gene ID" value="ENSSLDG00000017991.1"/>
</dbReference>
<dbReference type="GO" id="GO:0010766">
    <property type="term" value="P:negative regulation of sodium ion transport"/>
    <property type="evidence" value="ECO:0007669"/>
    <property type="project" value="UniProtKB-ARBA"/>
</dbReference>
<evidence type="ECO:0000256" key="7">
    <source>
        <dbReference type="ARBA" id="ARBA00022679"/>
    </source>
</evidence>
<evidence type="ECO:0000256" key="5">
    <source>
        <dbReference type="ARBA" id="ARBA00022490"/>
    </source>
</evidence>
<reference evidence="15" key="2">
    <citation type="submission" date="2025-09" db="UniProtKB">
        <authorList>
            <consortium name="Ensembl"/>
        </authorList>
    </citation>
    <scope>IDENTIFICATION</scope>
</reference>
<dbReference type="InterPro" id="IPR000569">
    <property type="entry name" value="HECT_dom"/>
</dbReference>
<feature type="region of interest" description="Disordered" evidence="12">
    <location>
        <begin position="97"/>
        <end position="124"/>
    </location>
</feature>
<comment type="catalytic activity">
    <reaction evidence="1">
        <text>S-ubiquitinyl-[E2 ubiquitin-conjugating enzyme]-L-cysteine + [acceptor protein]-L-lysine = [E2 ubiquitin-conjugating enzyme]-L-cysteine + N(6)-ubiquitinyl-[acceptor protein]-L-lysine.</text>
        <dbReference type="EC" id="2.3.2.26"/>
    </reaction>
</comment>
<comment type="pathway">
    <text evidence="3">Protein modification; protein ubiquitination.</text>
</comment>
<dbReference type="SUPFAM" id="SSF56204">
    <property type="entry name" value="Hect, E3 ligase catalytic domain"/>
    <property type="match status" value="1"/>
</dbReference>
<dbReference type="InterPro" id="IPR050409">
    <property type="entry name" value="E3_ubiq-protein_ligase"/>
</dbReference>
<feature type="region of interest" description="Disordered" evidence="12">
    <location>
        <begin position="591"/>
        <end position="610"/>
    </location>
</feature>
<dbReference type="Proteomes" id="UP000261360">
    <property type="component" value="Unplaced"/>
</dbReference>
<dbReference type="GO" id="GO:0061630">
    <property type="term" value="F:ubiquitin protein ligase activity"/>
    <property type="evidence" value="ECO:0007669"/>
    <property type="project" value="UniProtKB-EC"/>
</dbReference>
<accession>A0A3B4Y5D3</accession>
<feature type="domain" description="WW" evidence="13">
    <location>
        <begin position="535"/>
        <end position="568"/>
    </location>
</feature>
<feature type="compositionally biased region" description="Polar residues" evidence="12">
    <location>
        <begin position="652"/>
        <end position="681"/>
    </location>
</feature>
<dbReference type="InterPro" id="IPR035892">
    <property type="entry name" value="C2_domain_sf"/>
</dbReference>
<feature type="compositionally biased region" description="Polar residues" evidence="12">
    <location>
        <begin position="523"/>
        <end position="532"/>
    </location>
</feature>
<feature type="compositionally biased region" description="Polar residues" evidence="12">
    <location>
        <begin position="201"/>
        <end position="214"/>
    </location>
</feature>
<dbReference type="GeneTree" id="ENSGT00940000158905"/>
<evidence type="ECO:0000256" key="2">
    <source>
        <dbReference type="ARBA" id="ARBA00004496"/>
    </source>
</evidence>
<dbReference type="Gene3D" id="2.20.70.10">
    <property type="match status" value="3"/>
</dbReference>
<dbReference type="GO" id="GO:0031623">
    <property type="term" value="P:receptor internalization"/>
    <property type="evidence" value="ECO:0007669"/>
    <property type="project" value="TreeGrafter"/>
</dbReference>
<dbReference type="Pfam" id="PF00632">
    <property type="entry name" value="HECT"/>
    <property type="match status" value="1"/>
</dbReference>
<name>A0A3B4Y5D3_SERLL</name>
<dbReference type="GeneID" id="111646262"/>
<dbReference type="EC" id="2.3.2.26" evidence="4"/>
<dbReference type="RefSeq" id="XP_023251483.1">
    <property type="nucleotide sequence ID" value="XM_023395715.1"/>
</dbReference>
<evidence type="ECO:0000259" key="14">
    <source>
        <dbReference type="PROSITE" id="PS50237"/>
    </source>
</evidence>
<keyword evidence="5" id="KW-0963">Cytoplasm</keyword>
<dbReference type="FunFam" id="2.20.70.10:FF:000006">
    <property type="entry name" value="E3 ubiquitin-protein ligase NEDD4-like protein"/>
    <property type="match status" value="1"/>
</dbReference>
<feature type="compositionally biased region" description="Polar residues" evidence="12">
    <location>
        <begin position="741"/>
        <end position="771"/>
    </location>
</feature>
<feature type="domain" description="WW" evidence="13">
    <location>
        <begin position="774"/>
        <end position="807"/>
    </location>
</feature>
<feature type="region of interest" description="Disordered" evidence="12">
    <location>
        <begin position="1"/>
        <end position="40"/>
    </location>
</feature>
<dbReference type="OrthoDB" id="423283at2759"/>
<evidence type="ECO:0000313" key="16">
    <source>
        <dbReference type="Proteomes" id="UP000261360"/>
    </source>
</evidence>
<dbReference type="InterPro" id="IPR035983">
    <property type="entry name" value="Hect_E3_ubiquitin_ligase"/>
</dbReference>
<dbReference type="Pfam" id="PF00397">
    <property type="entry name" value="WW"/>
    <property type="match status" value="4"/>
</dbReference>
<dbReference type="FunFam" id="3.30.2410.10:FF:000001">
    <property type="entry name" value="E3 ubiquitin-protein ligase NEDD4-like"/>
    <property type="match status" value="1"/>
</dbReference>
<dbReference type="InterPro" id="IPR001202">
    <property type="entry name" value="WW_dom"/>
</dbReference>
<feature type="region of interest" description="Disordered" evidence="12">
    <location>
        <begin position="424"/>
        <end position="445"/>
    </location>
</feature>
<dbReference type="GO" id="GO:0006511">
    <property type="term" value="P:ubiquitin-dependent protein catabolic process"/>
    <property type="evidence" value="ECO:0007669"/>
    <property type="project" value="TreeGrafter"/>
</dbReference>
<evidence type="ECO:0000256" key="12">
    <source>
        <dbReference type="SAM" id="MobiDB-lite"/>
    </source>
</evidence>
<dbReference type="InterPro" id="IPR036020">
    <property type="entry name" value="WW_dom_sf"/>
</dbReference>
<dbReference type="PROSITE" id="PS50020">
    <property type="entry name" value="WW_DOMAIN_2"/>
    <property type="match status" value="4"/>
</dbReference>
<dbReference type="GO" id="GO:0007528">
    <property type="term" value="P:neuromuscular junction development"/>
    <property type="evidence" value="ECO:0007669"/>
    <property type="project" value="TreeGrafter"/>
</dbReference>
<dbReference type="PROSITE" id="PS50237">
    <property type="entry name" value="HECT"/>
    <property type="match status" value="1"/>
</dbReference>
<dbReference type="SMART" id="SM00119">
    <property type="entry name" value="HECTc"/>
    <property type="match status" value="1"/>
</dbReference>
<dbReference type="GO" id="GO:0032801">
    <property type="term" value="P:receptor catabolic process"/>
    <property type="evidence" value="ECO:0007669"/>
    <property type="project" value="TreeGrafter"/>
</dbReference>
<evidence type="ECO:0000256" key="8">
    <source>
        <dbReference type="ARBA" id="ARBA00022737"/>
    </source>
</evidence>
<evidence type="ECO:0000256" key="11">
    <source>
        <dbReference type="PROSITE-ProRule" id="PRU00104"/>
    </source>
</evidence>
<dbReference type="PROSITE" id="PS01159">
    <property type="entry name" value="WW_DOMAIN_1"/>
    <property type="match status" value="4"/>
</dbReference>
<dbReference type="PANTHER" id="PTHR11254">
    <property type="entry name" value="HECT DOMAIN UBIQUITIN-PROTEIN LIGASE"/>
    <property type="match status" value="1"/>
</dbReference>
<dbReference type="FunFam" id="2.20.70.10:FF:000045">
    <property type="entry name" value="E3 ubiquitin-protein ligase NEDD4-like"/>
    <property type="match status" value="1"/>
</dbReference>
<feature type="region of interest" description="Disordered" evidence="12">
    <location>
        <begin position="741"/>
        <end position="772"/>
    </location>
</feature>
<dbReference type="SUPFAM" id="SSF51045">
    <property type="entry name" value="WW domain"/>
    <property type="match status" value="4"/>
</dbReference>
<dbReference type="GO" id="GO:0005737">
    <property type="term" value="C:cytoplasm"/>
    <property type="evidence" value="ECO:0007669"/>
    <property type="project" value="UniProtKB-SubCell"/>
</dbReference>
<feature type="domain" description="WW" evidence="13">
    <location>
        <begin position="698"/>
        <end position="731"/>
    </location>
</feature>
<dbReference type="FunFam" id="3.90.1750.10:FF:000001">
    <property type="entry name" value="E3 ubiquitin-protein ligase NEDD4-like"/>
    <property type="match status" value="1"/>
</dbReference>
<feature type="region of interest" description="Disordered" evidence="12">
    <location>
        <begin position="197"/>
        <end position="221"/>
    </location>
</feature>
<comment type="subcellular location">
    <subcellularLocation>
        <location evidence="2">Cytoplasm</location>
    </subcellularLocation>
</comment>
<keyword evidence="10" id="KW-0832">Ubl conjugation</keyword>
<evidence type="ECO:0000259" key="13">
    <source>
        <dbReference type="PROSITE" id="PS50020"/>
    </source>
</evidence>
<proteinExistence type="predicted"/>
<organism evidence="15 16">
    <name type="scientific">Seriola lalandi dorsalis</name>
    <dbReference type="NCBI Taxonomy" id="1841481"/>
    <lineage>
        <taxon>Eukaryota</taxon>
        <taxon>Metazoa</taxon>
        <taxon>Chordata</taxon>
        <taxon>Craniata</taxon>
        <taxon>Vertebrata</taxon>
        <taxon>Euteleostomi</taxon>
        <taxon>Actinopterygii</taxon>
        <taxon>Neopterygii</taxon>
        <taxon>Teleostei</taxon>
        <taxon>Neoteleostei</taxon>
        <taxon>Acanthomorphata</taxon>
        <taxon>Carangaria</taxon>
        <taxon>Carangiformes</taxon>
        <taxon>Carangidae</taxon>
        <taxon>Seriola</taxon>
    </lineage>
</organism>
<keyword evidence="16" id="KW-1185">Reference proteome</keyword>
<dbReference type="CDD" id="cd00078">
    <property type="entry name" value="HECTc"/>
    <property type="match status" value="1"/>
</dbReference>
<feature type="compositionally biased region" description="Gly residues" evidence="12">
    <location>
        <begin position="110"/>
        <end position="120"/>
    </location>
</feature>
<dbReference type="GO" id="GO:0048814">
    <property type="term" value="P:regulation of dendrite morphogenesis"/>
    <property type="evidence" value="ECO:0007669"/>
    <property type="project" value="TreeGrafter"/>
</dbReference>
<evidence type="ECO:0000256" key="6">
    <source>
        <dbReference type="ARBA" id="ARBA00022553"/>
    </source>
</evidence>
<dbReference type="FunFam" id="2.20.70.10:FF:000017">
    <property type="entry name" value="E3 ubiquitin-protein ligase"/>
    <property type="match status" value="1"/>
</dbReference>
<evidence type="ECO:0000256" key="4">
    <source>
        <dbReference type="ARBA" id="ARBA00012485"/>
    </source>
</evidence>
<dbReference type="CDD" id="cd00201">
    <property type="entry name" value="WW"/>
    <property type="match status" value="4"/>
</dbReference>
<feature type="compositionally biased region" description="Basic residues" evidence="12">
    <location>
        <begin position="1"/>
        <end position="11"/>
    </location>
</feature>
<dbReference type="UniPathway" id="UPA00143"/>
<protein>
    <recommendedName>
        <fullName evidence="4">HECT-type E3 ubiquitin transferase</fullName>
        <ecNumber evidence="4">2.3.2.26</ecNumber>
    </recommendedName>
</protein>
<keyword evidence="7" id="KW-0808">Transferase</keyword>
<feature type="compositionally biased region" description="Polar residues" evidence="12">
    <location>
        <begin position="12"/>
        <end position="25"/>
    </location>
</feature>
<feature type="compositionally biased region" description="Polar residues" evidence="12">
    <location>
        <begin position="424"/>
        <end position="441"/>
    </location>
</feature>
<keyword evidence="6" id="KW-0597">Phosphoprotein</keyword>
<feature type="region of interest" description="Disordered" evidence="12">
    <location>
        <begin position="652"/>
        <end position="707"/>
    </location>
</feature>
<dbReference type="KEGG" id="slal:111646262"/>
<keyword evidence="8" id="KW-0677">Repeat</keyword>
<dbReference type="Gene3D" id="3.30.2160.10">
    <property type="entry name" value="Hect, E3 ligase catalytic domain"/>
    <property type="match status" value="1"/>
</dbReference>
<feature type="region of interest" description="Disordered" evidence="12">
    <location>
        <begin position="495"/>
        <end position="542"/>
    </location>
</feature>
<dbReference type="PANTHER" id="PTHR11254:SF282">
    <property type="entry name" value="E3 UBIQUITIN-PROTEIN LIGASE NEDD4"/>
    <property type="match status" value="1"/>
</dbReference>
<dbReference type="STRING" id="1841481.ENSSLDP00000023078"/>